<dbReference type="Proteomes" id="UP000772434">
    <property type="component" value="Unassembled WGS sequence"/>
</dbReference>
<sequence length="298" mass="34243">MGTPGYVIYRYKGFYFLFYGLGVKFIAEIPSDPVELEEYIAAKKEELEGLLEELRRAYGYCSIGDEQDPVRGGELKGNLGDVKFTVSRNWPRDGDAAFFYEIDLEHYIFYVDGEPYFDLRNMPNGDEFCAYLDVDAKPYELPLDSERVRHRYKLPPPPPVATAVLDAYREYSLTSKTSQIHELLDLTSEMRSTEVIRMKIIEVFIGVSTETMSYKNYGLGERTTLFSSSAPPRLIHRVRTMVRAFTGPLIFSESMPRFGDFYNRNQPAFEWIEHGILCLLVVPRLDTENNLPAAVVEL</sequence>
<name>A0A9P5QCU8_9AGAR</name>
<reference evidence="1" key="1">
    <citation type="submission" date="2020-11" db="EMBL/GenBank/DDBJ databases">
        <authorList>
            <consortium name="DOE Joint Genome Institute"/>
            <person name="Ahrendt S."/>
            <person name="Riley R."/>
            <person name="Andreopoulos W."/>
            <person name="Labutti K."/>
            <person name="Pangilinan J."/>
            <person name="Ruiz-Duenas F.J."/>
            <person name="Barrasa J.M."/>
            <person name="Sanchez-Garcia M."/>
            <person name="Camarero S."/>
            <person name="Miyauchi S."/>
            <person name="Serrano A."/>
            <person name="Linde D."/>
            <person name="Babiker R."/>
            <person name="Drula E."/>
            <person name="Ayuso-Fernandez I."/>
            <person name="Pacheco R."/>
            <person name="Padilla G."/>
            <person name="Ferreira P."/>
            <person name="Barriuso J."/>
            <person name="Kellner H."/>
            <person name="Castanera R."/>
            <person name="Alfaro M."/>
            <person name="Ramirez L."/>
            <person name="Pisabarro A.G."/>
            <person name="Kuo A."/>
            <person name="Tritt A."/>
            <person name="Lipzen A."/>
            <person name="He G."/>
            <person name="Yan M."/>
            <person name="Ng V."/>
            <person name="Cullen D."/>
            <person name="Martin F."/>
            <person name="Rosso M.-N."/>
            <person name="Henrissat B."/>
            <person name="Hibbett D."/>
            <person name="Martinez A.T."/>
            <person name="Grigoriev I.V."/>
        </authorList>
    </citation>
    <scope>NUCLEOTIDE SEQUENCE</scope>
    <source>
        <strain evidence="1">AH 40177</strain>
    </source>
</reference>
<dbReference type="EMBL" id="JADNRY010000001">
    <property type="protein sequence ID" value="KAF9078520.1"/>
    <property type="molecule type" value="Genomic_DNA"/>
</dbReference>
<dbReference type="OrthoDB" id="3229878at2759"/>
<evidence type="ECO:0000313" key="2">
    <source>
        <dbReference type="Proteomes" id="UP000772434"/>
    </source>
</evidence>
<proteinExistence type="predicted"/>
<keyword evidence="2" id="KW-1185">Reference proteome</keyword>
<evidence type="ECO:0000313" key="1">
    <source>
        <dbReference type="EMBL" id="KAF9078520.1"/>
    </source>
</evidence>
<feature type="non-terminal residue" evidence="1">
    <location>
        <position position="298"/>
    </location>
</feature>
<organism evidence="1 2">
    <name type="scientific">Rhodocollybia butyracea</name>
    <dbReference type="NCBI Taxonomy" id="206335"/>
    <lineage>
        <taxon>Eukaryota</taxon>
        <taxon>Fungi</taxon>
        <taxon>Dikarya</taxon>
        <taxon>Basidiomycota</taxon>
        <taxon>Agaricomycotina</taxon>
        <taxon>Agaricomycetes</taxon>
        <taxon>Agaricomycetidae</taxon>
        <taxon>Agaricales</taxon>
        <taxon>Marasmiineae</taxon>
        <taxon>Omphalotaceae</taxon>
        <taxon>Rhodocollybia</taxon>
    </lineage>
</organism>
<dbReference type="AlphaFoldDB" id="A0A9P5QCU8"/>
<protein>
    <submittedName>
        <fullName evidence="1">Uncharacterized protein</fullName>
    </submittedName>
</protein>
<gene>
    <name evidence="1" type="ORF">BDP27DRAFT_1309706</name>
</gene>
<comment type="caution">
    <text evidence="1">The sequence shown here is derived from an EMBL/GenBank/DDBJ whole genome shotgun (WGS) entry which is preliminary data.</text>
</comment>
<accession>A0A9P5QCU8</accession>